<dbReference type="Gene3D" id="3.40.50.20">
    <property type="match status" value="1"/>
</dbReference>
<dbReference type="PROSITE" id="PS50975">
    <property type="entry name" value="ATP_GRASP"/>
    <property type="match status" value="1"/>
</dbReference>
<dbReference type="GO" id="GO:0006189">
    <property type="term" value="P:'de novo' IMP biosynthetic process"/>
    <property type="evidence" value="ECO:0007669"/>
    <property type="project" value="UniProtKB-UniRule"/>
</dbReference>
<keyword evidence="2 4" id="KW-0658">Purine biosynthesis</keyword>
<evidence type="ECO:0000259" key="6">
    <source>
        <dbReference type="PROSITE" id="PS50975"/>
    </source>
</evidence>
<dbReference type="Proteomes" id="UP000001231">
    <property type="component" value="Chromosome"/>
</dbReference>
<dbReference type="SUPFAM" id="SSF52440">
    <property type="entry name" value="PreATP-grasp domain"/>
    <property type="match status" value="1"/>
</dbReference>
<dbReference type="NCBIfam" id="TIGR01161">
    <property type="entry name" value="purK"/>
    <property type="match status" value="1"/>
</dbReference>
<gene>
    <name evidence="4 5" type="primary">purK</name>
    <name evidence="7" type="ordered locus">Kkor_2394</name>
</gene>
<dbReference type="InterPro" id="IPR005875">
    <property type="entry name" value="PurK"/>
</dbReference>
<dbReference type="Pfam" id="PF22660">
    <property type="entry name" value="RS_preATP-grasp-like"/>
    <property type="match status" value="1"/>
</dbReference>
<dbReference type="eggNOG" id="COG0026">
    <property type="taxonomic scope" value="Bacteria"/>
</dbReference>
<dbReference type="InterPro" id="IPR011761">
    <property type="entry name" value="ATP-grasp"/>
</dbReference>
<sequence>MISSNVIGLLNSQSYKVAIIGAGQLARMMALEGISMGHSFSFLCSEQDDSSPVEGLGHLVKTDLSQLSAEEIYLLLGKPHVITVEKEDVNVELLKALNEHCDVHPNPEAIAISQNRKDEKRFVESLGFAVAPWSSADHVEALMEAGIKLGWPMIIKRCSTGYDGKGQWRVNNLQEACKVLEQAKPTDKFIAEKLLNFTKEVSIISARDLHGNIVHYSLTENVHKDGILHYSFSPATNISEQLTIQAQEIATAMLEKLNYVGVLAIEFFMIDDQLLINEFAPRVHNSGHWTQIGCNSSQFLNHIRAISGRAVASAPNKGFSAMINLLGQAPADKQLLDKELQIHWYNKSVKPNRKVGHINMNDQEASKVESKLHQTLLDMNKPDNQFSQAG</sequence>
<dbReference type="HAMAP" id="MF_01928">
    <property type="entry name" value="PurK"/>
    <property type="match status" value="1"/>
</dbReference>
<evidence type="ECO:0000256" key="5">
    <source>
        <dbReference type="RuleBase" id="RU361200"/>
    </source>
</evidence>
<proteinExistence type="inferred from homology"/>
<dbReference type="UniPathway" id="UPA00074">
    <property type="reaction ID" value="UER00942"/>
</dbReference>
<dbReference type="GO" id="GO:0034028">
    <property type="term" value="F:5-(carboxyamino)imidazole ribonucleotide synthase activity"/>
    <property type="evidence" value="ECO:0007669"/>
    <property type="project" value="UniProtKB-UniRule"/>
</dbReference>
<dbReference type="HOGENOM" id="CLU_011534_0_0_6"/>
<comment type="function">
    <text evidence="4">Catalyzes the ATP-dependent conversion of 5-aminoimidazole ribonucleotide (AIR) and HCO(3)(-) to N5-carboxyaminoimidazole ribonucleotide (N5-CAIR).</text>
</comment>
<evidence type="ECO:0000313" key="8">
    <source>
        <dbReference type="Proteomes" id="UP000001231"/>
    </source>
</evidence>
<feature type="domain" description="ATP-grasp" evidence="6">
    <location>
        <begin position="120"/>
        <end position="307"/>
    </location>
</feature>
<dbReference type="PANTHER" id="PTHR11609">
    <property type="entry name" value="PURINE BIOSYNTHESIS PROTEIN 6/7, PUR6/7"/>
    <property type="match status" value="1"/>
</dbReference>
<dbReference type="SUPFAM" id="SSF56059">
    <property type="entry name" value="Glutathione synthetase ATP-binding domain-like"/>
    <property type="match status" value="1"/>
</dbReference>
<dbReference type="InterPro" id="IPR003135">
    <property type="entry name" value="ATP-grasp_carboxylate-amine"/>
</dbReference>
<protein>
    <recommendedName>
        <fullName evidence="4 5">N5-carboxyaminoimidazole ribonucleotide synthase</fullName>
        <shortName evidence="4 5">N5-CAIR synthase</shortName>
        <ecNumber evidence="4 5">6.3.4.18</ecNumber>
    </recommendedName>
    <alternativeName>
        <fullName evidence="4 5">5-(carboxyamino)imidazole ribonucleotide synthetase</fullName>
    </alternativeName>
</protein>
<keyword evidence="7" id="KW-0456">Lyase</keyword>
<dbReference type="PANTHER" id="PTHR11609:SF5">
    <property type="entry name" value="PHOSPHORIBOSYLAMINOIMIDAZOLE CARBOXYLASE"/>
    <property type="match status" value="1"/>
</dbReference>
<dbReference type="InterPro" id="IPR016185">
    <property type="entry name" value="PreATP-grasp_dom_sf"/>
</dbReference>
<evidence type="ECO:0000256" key="2">
    <source>
        <dbReference type="ARBA" id="ARBA00022755"/>
    </source>
</evidence>
<dbReference type="AlphaFoldDB" id="C7R913"/>
<keyword evidence="1 4" id="KW-0547">Nucleotide-binding</keyword>
<comment type="similarity">
    <text evidence="4 5">Belongs to the PurK/PurT family.</text>
</comment>
<dbReference type="InterPro" id="IPR011054">
    <property type="entry name" value="Rudment_hybrid_motif"/>
</dbReference>
<dbReference type="InterPro" id="IPR013815">
    <property type="entry name" value="ATP_grasp_subdomain_1"/>
</dbReference>
<dbReference type="Gene3D" id="3.30.1490.20">
    <property type="entry name" value="ATP-grasp fold, A domain"/>
    <property type="match status" value="1"/>
</dbReference>
<comment type="pathway">
    <text evidence="4 5">Purine metabolism; IMP biosynthesis via de novo pathway; 5-amino-1-(5-phospho-D-ribosyl)imidazole-4-carboxylate from 5-amino-1-(5-phospho-D-ribosyl)imidazole (N5-CAIR route): step 1/2.</text>
</comment>
<dbReference type="STRING" id="523791.Kkor_2394"/>
<accession>C7R913</accession>
<dbReference type="GO" id="GO:0005829">
    <property type="term" value="C:cytosol"/>
    <property type="evidence" value="ECO:0007669"/>
    <property type="project" value="TreeGrafter"/>
</dbReference>
<dbReference type="InterPro" id="IPR040686">
    <property type="entry name" value="PurK_C"/>
</dbReference>
<comment type="catalytic activity">
    <reaction evidence="4 5">
        <text>5-amino-1-(5-phospho-beta-D-ribosyl)imidazole + hydrogencarbonate + ATP = 5-carboxyamino-1-(5-phospho-D-ribosyl)imidazole + ADP + phosphate + 2 H(+)</text>
        <dbReference type="Rhea" id="RHEA:19317"/>
        <dbReference type="ChEBI" id="CHEBI:15378"/>
        <dbReference type="ChEBI" id="CHEBI:17544"/>
        <dbReference type="ChEBI" id="CHEBI:30616"/>
        <dbReference type="ChEBI" id="CHEBI:43474"/>
        <dbReference type="ChEBI" id="CHEBI:58730"/>
        <dbReference type="ChEBI" id="CHEBI:137981"/>
        <dbReference type="ChEBI" id="CHEBI:456216"/>
        <dbReference type="EC" id="6.3.4.18"/>
    </reaction>
</comment>
<dbReference type="Pfam" id="PF17769">
    <property type="entry name" value="PurK_C"/>
    <property type="match status" value="1"/>
</dbReference>
<dbReference type="GO" id="GO:0046872">
    <property type="term" value="F:metal ion binding"/>
    <property type="evidence" value="ECO:0007669"/>
    <property type="project" value="InterPro"/>
</dbReference>
<dbReference type="EC" id="6.3.4.18" evidence="4 5"/>
<comment type="function">
    <text evidence="5">Catalyzes the ATP-dependent conversion of 5-aminoimidazole ribonucleotide (AIR) and HCO(3)- to N5-carboxyaminoimidazole ribonucleotide (N5-CAIR).</text>
</comment>
<dbReference type="Gene3D" id="3.30.470.20">
    <property type="entry name" value="ATP-grasp fold, B domain"/>
    <property type="match status" value="1"/>
</dbReference>
<evidence type="ECO:0000313" key="7">
    <source>
        <dbReference type="EMBL" id="ACV27803.1"/>
    </source>
</evidence>
<dbReference type="SUPFAM" id="SSF51246">
    <property type="entry name" value="Rudiment single hybrid motif"/>
    <property type="match status" value="1"/>
</dbReference>
<reference evidence="7 8" key="1">
    <citation type="journal article" date="2009" name="Stand. Genomic Sci.">
        <title>Complete genome sequence of Kangiella koreensis type strain (SW-125).</title>
        <authorList>
            <person name="Han C."/>
            <person name="Sikorski J."/>
            <person name="Lapidus A."/>
            <person name="Nolan M."/>
            <person name="Glavina Del Rio T."/>
            <person name="Tice H."/>
            <person name="Cheng J.F."/>
            <person name="Lucas S."/>
            <person name="Chen F."/>
            <person name="Copeland A."/>
            <person name="Ivanova N."/>
            <person name="Mavromatis K."/>
            <person name="Ovchinnikova G."/>
            <person name="Pati A."/>
            <person name="Bruce D."/>
            <person name="Goodwin L."/>
            <person name="Pitluck S."/>
            <person name="Chen A."/>
            <person name="Palaniappan K."/>
            <person name="Land M."/>
            <person name="Hauser L."/>
            <person name="Chang Y.J."/>
            <person name="Jeffries C.D."/>
            <person name="Chain P."/>
            <person name="Saunders E."/>
            <person name="Brettin T."/>
            <person name="Goker M."/>
            <person name="Tindall B.J."/>
            <person name="Bristow J."/>
            <person name="Eisen J.A."/>
            <person name="Markowitz V."/>
            <person name="Hugenholtz P."/>
            <person name="Kyrpides N.C."/>
            <person name="Klenk H.P."/>
            <person name="Detter J.C."/>
        </authorList>
    </citation>
    <scope>NUCLEOTIDE SEQUENCE [LARGE SCALE GENOMIC DNA]</scope>
    <source>
        <strain evidence="8">DSM 16069 / KCTC 12182 / SW-125</strain>
    </source>
</reference>
<dbReference type="RefSeq" id="WP_015781408.1">
    <property type="nucleotide sequence ID" value="NC_013166.1"/>
</dbReference>
<comment type="subunit">
    <text evidence="4 5">Homodimer.</text>
</comment>
<keyword evidence="3 4" id="KW-0067">ATP-binding</keyword>
<evidence type="ECO:0000256" key="3">
    <source>
        <dbReference type="ARBA" id="ARBA00022840"/>
    </source>
</evidence>
<dbReference type="NCBIfam" id="NF004679">
    <property type="entry name" value="PRK06019.1-5"/>
    <property type="match status" value="1"/>
</dbReference>
<dbReference type="InterPro" id="IPR054350">
    <property type="entry name" value="PurT/PurK_preATP-grasp"/>
</dbReference>
<dbReference type="GO" id="GO:0004638">
    <property type="term" value="F:phosphoribosylaminoimidazole carboxylase activity"/>
    <property type="evidence" value="ECO:0007669"/>
    <property type="project" value="InterPro"/>
</dbReference>
<dbReference type="Pfam" id="PF02222">
    <property type="entry name" value="ATP-grasp"/>
    <property type="match status" value="1"/>
</dbReference>
<feature type="binding site" evidence="4">
    <location>
        <begin position="192"/>
        <end position="195"/>
    </location>
    <ligand>
        <name>ATP</name>
        <dbReference type="ChEBI" id="CHEBI:30616"/>
    </ligand>
</feature>
<feature type="binding site" evidence="4">
    <location>
        <position position="223"/>
    </location>
    <ligand>
        <name>ATP</name>
        <dbReference type="ChEBI" id="CHEBI:30616"/>
    </ligand>
</feature>
<feature type="binding site" evidence="4">
    <location>
        <position position="116"/>
    </location>
    <ligand>
        <name>ATP</name>
        <dbReference type="ChEBI" id="CHEBI:30616"/>
    </ligand>
</feature>
<keyword evidence="8" id="KW-1185">Reference proteome</keyword>
<feature type="binding site" evidence="4">
    <location>
        <position position="200"/>
    </location>
    <ligand>
        <name>ATP</name>
        <dbReference type="ChEBI" id="CHEBI:30616"/>
    </ligand>
</feature>
<feature type="binding site" evidence="4">
    <location>
        <begin position="277"/>
        <end position="278"/>
    </location>
    <ligand>
        <name>ATP</name>
        <dbReference type="ChEBI" id="CHEBI:30616"/>
    </ligand>
</feature>
<feature type="binding site" evidence="4">
    <location>
        <position position="156"/>
    </location>
    <ligand>
        <name>ATP</name>
        <dbReference type="ChEBI" id="CHEBI:30616"/>
    </ligand>
</feature>
<dbReference type="KEGG" id="kko:Kkor_2394"/>
<dbReference type="InParanoid" id="C7R913"/>
<evidence type="ECO:0000256" key="1">
    <source>
        <dbReference type="ARBA" id="ARBA00022741"/>
    </source>
</evidence>
<evidence type="ECO:0000256" key="4">
    <source>
        <dbReference type="HAMAP-Rule" id="MF_01928"/>
    </source>
</evidence>
<keyword evidence="4 5" id="KW-0436">Ligase</keyword>
<dbReference type="GO" id="GO:0005524">
    <property type="term" value="F:ATP binding"/>
    <property type="evidence" value="ECO:0007669"/>
    <property type="project" value="UniProtKB-UniRule"/>
</dbReference>
<name>C7R913_KANKD</name>
<dbReference type="EMBL" id="CP001707">
    <property type="protein sequence ID" value="ACV27803.1"/>
    <property type="molecule type" value="Genomic_DNA"/>
</dbReference>
<dbReference type="FunCoup" id="C7R913">
    <property type="interactions" value="399"/>
</dbReference>
<organism evidence="7 8">
    <name type="scientific">Kangiella koreensis (strain DSM 16069 / JCM 12317 / KCTC 12182 / SW-125)</name>
    <dbReference type="NCBI Taxonomy" id="523791"/>
    <lineage>
        <taxon>Bacteria</taxon>
        <taxon>Pseudomonadati</taxon>
        <taxon>Pseudomonadota</taxon>
        <taxon>Gammaproteobacteria</taxon>
        <taxon>Kangiellales</taxon>
        <taxon>Kangiellaceae</taxon>
        <taxon>Kangiella</taxon>
    </lineage>
</organism>
<feature type="binding site" evidence="4">
    <location>
        <begin position="161"/>
        <end position="167"/>
    </location>
    <ligand>
        <name>ATP</name>
        <dbReference type="ChEBI" id="CHEBI:30616"/>
    </ligand>
</feature>